<name>A0A2Z4MKE3_BREBE</name>
<dbReference type="EMBL" id="CP030117">
    <property type="protein sequence ID" value="AWX56869.1"/>
    <property type="molecule type" value="Genomic_DNA"/>
</dbReference>
<dbReference type="RefSeq" id="WP_048033488.1">
    <property type="nucleotide sequence ID" value="NZ_CP030117.1"/>
</dbReference>
<organism evidence="1 2">
    <name type="scientific">Brevibacillus brevis</name>
    <name type="common">Bacillus brevis</name>
    <dbReference type="NCBI Taxonomy" id="1393"/>
    <lineage>
        <taxon>Bacteria</taxon>
        <taxon>Bacillati</taxon>
        <taxon>Bacillota</taxon>
        <taxon>Bacilli</taxon>
        <taxon>Bacillales</taxon>
        <taxon>Paenibacillaceae</taxon>
        <taxon>Brevibacillus</taxon>
    </lineage>
</organism>
<reference evidence="1 2" key="1">
    <citation type="journal article" date="2015" name="Genome Announc.">
        <title>Draft Genome Sequence of Brevibacillus brevis DZQ7, a Plant Growth-Promoting Rhizobacterium with Broad-Spectrum Antimicrobial Activity.</title>
        <authorList>
            <person name="Hou Q."/>
            <person name="Wang C."/>
            <person name="Hou X."/>
            <person name="Xia Z."/>
            <person name="Ye J."/>
            <person name="Liu K."/>
            <person name="Liu H."/>
            <person name="Wang J."/>
            <person name="Guo H."/>
            <person name="Yu X."/>
            <person name="Yang Y."/>
            <person name="Du B."/>
            <person name="Ding Y."/>
        </authorList>
    </citation>
    <scope>NUCLEOTIDE SEQUENCE [LARGE SCALE GENOMIC DNA]</scope>
    <source>
        <strain evidence="1 2">DZQ7</strain>
    </source>
</reference>
<evidence type="ECO:0000313" key="1">
    <source>
        <dbReference type="EMBL" id="AWX56869.1"/>
    </source>
</evidence>
<accession>A0A2Z4MKE3</accession>
<evidence type="ECO:0000313" key="2">
    <source>
        <dbReference type="Proteomes" id="UP000036061"/>
    </source>
</evidence>
<proteinExistence type="predicted"/>
<dbReference type="AlphaFoldDB" id="A0A2Z4MKE3"/>
<sequence length="248" mass="27301">MSETDLSFLESSTFQQILYEMLLTVPEDLDRSEGSIIYDALAPIALALFKHHKERGKIIEQAFAVTATRKYLELMAIDYGLALDKNEPTEDLRNRILRHKRNPERGGALSDYERWALSIPGVNYARGLNLIRGIGTADLVVGGTIPNLLETVRELIDRRKTPGLDLVVRHVSRQTVPIEVVVTGIDKEKARQTILAYTNSIGVGGTLFLAQIFAVLVGAGATDAKIIVPTTSITLRPDAQIDPVVTIV</sequence>
<gene>
    <name evidence="1" type="ORF">AB432_018265</name>
</gene>
<dbReference type="Proteomes" id="UP000036061">
    <property type="component" value="Chromosome"/>
</dbReference>
<protein>
    <submittedName>
        <fullName evidence="1">Uncharacterized protein</fullName>
    </submittedName>
</protein>